<dbReference type="RefSeq" id="WP_073122997.1">
    <property type="nucleotide sequence ID" value="NZ_FRAA01000005.1"/>
</dbReference>
<dbReference type="STRING" id="156994.SAMN04488028_1053"/>
<keyword evidence="2" id="KW-1185">Reference proteome</keyword>
<gene>
    <name evidence="1" type="ORF">SAMN04488028_1053</name>
</gene>
<dbReference type="EMBL" id="FRAA01000005">
    <property type="protein sequence ID" value="SHK43520.1"/>
    <property type="molecule type" value="Genomic_DNA"/>
</dbReference>
<dbReference type="Gene3D" id="3.40.50.2000">
    <property type="entry name" value="Glycogen Phosphorylase B"/>
    <property type="match status" value="1"/>
</dbReference>
<dbReference type="Proteomes" id="UP000184474">
    <property type="component" value="Unassembled WGS sequence"/>
</dbReference>
<dbReference type="SUPFAM" id="SSF53756">
    <property type="entry name" value="UDP-Glycosyltransferase/glycogen phosphorylase"/>
    <property type="match status" value="1"/>
</dbReference>
<evidence type="ECO:0000313" key="1">
    <source>
        <dbReference type="EMBL" id="SHK43520.1"/>
    </source>
</evidence>
<proteinExistence type="predicted"/>
<name>A0A1M6SFQ8_REIAG</name>
<evidence type="ECO:0000313" key="2">
    <source>
        <dbReference type="Proteomes" id="UP000184474"/>
    </source>
</evidence>
<protein>
    <submittedName>
        <fullName evidence="1">Uncharacterized protein</fullName>
    </submittedName>
</protein>
<accession>A0A1M6SFQ8</accession>
<sequence length="368" mass="42059">MPKEKIAIISLLKPVDDIRSYHKLAKSIAKSCPLPIHLIGYPSKAQHSSSDTIIFHPSKNYSRLSLPRFIQPWVVFKKLLKLRPKLVIINSPELLPVTIVCQIIFGTKTVYDIQENYYRNLWHQQIYPPVVKHLFAWGIRLIETASAPFISHFILAEKCYANELPFLRNRYTVLENKALKPDTTPIIREGKTKETRLLFSGTISENTGVKTAIELVKILNQPHLHLEVIGHCSNRTLYEELLQIDHQWLSLNISLTPLPYREIQAAISRADVGVVSYRTNPSNVHCMPTKVYEYAANGLAMLYETGSYWSPFIQAEGKGLALDFNKPEREMTLAFLTEVKQQPATPSAQALWVFEESKLMNVIKQLLN</sequence>
<reference evidence="2" key="1">
    <citation type="submission" date="2016-11" db="EMBL/GenBank/DDBJ databases">
        <authorList>
            <person name="Varghese N."/>
            <person name="Submissions S."/>
        </authorList>
    </citation>
    <scope>NUCLEOTIDE SEQUENCE [LARGE SCALE GENOMIC DNA]</scope>
    <source>
        <strain evidence="2">DSM 26134</strain>
    </source>
</reference>
<dbReference type="AlphaFoldDB" id="A0A1M6SFQ8"/>
<organism evidence="1 2">
    <name type="scientific">Reichenbachiella agariperforans</name>
    <dbReference type="NCBI Taxonomy" id="156994"/>
    <lineage>
        <taxon>Bacteria</taxon>
        <taxon>Pseudomonadati</taxon>
        <taxon>Bacteroidota</taxon>
        <taxon>Cytophagia</taxon>
        <taxon>Cytophagales</taxon>
        <taxon>Reichenbachiellaceae</taxon>
        <taxon>Reichenbachiella</taxon>
    </lineage>
</organism>